<protein>
    <submittedName>
        <fullName evidence="2">Uncharacterized protein</fullName>
    </submittedName>
</protein>
<evidence type="ECO:0000313" key="3">
    <source>
        <dbReference type="Proteomes" id="UP000799772"/>
    </source>
</evidence>
<evidence type="ECO:0000313" key="2">
    <source>
        <dbReference type="EMBL" id="KAF2105006.1"/>
    </source>
</evidence>
<feature type="region of interest" description="Disordered" evidence="1">
    <location>
        <begin position="38"/>
        <end position="62"/>
    </location>
</feature>
<feature type="compositionally biased region" description="Basic and acidic residues" evidence="1">
    <location>
        <begin position="45"/>
        <end position="55"/>
    </location>
</feature>
<dbReference type="OrthoDB" id="3916944at2759"/>
<name>A0A9P4IP07_9PEZI</name>
<dbReference type="EMBL" id="ML978121">
    <property type="protein sequence ID" value="KAF2105006.1"/>
    <property type="molecule type" value="Genomic_DNA"/>
</dbReference>
<dbReference type="Proteomes" id="UP000799772">
    <property type="component" value="Unassembled WGS sequence"/>
</dbReference>
<organism evidence="2 3">
    <name type="scientific">Rhizodiscina lignyota</name>
    <dbReference type="NCBI Taxonomy" id="1504668"/>
    <lineage>
        <taxon>Eukaryota</taxon>
        <taxon>Fungi</taxon>
        <taxon>Dikarya</taxon>
        <taxon>Ascomycota</taxon>
        <taxon>Pezizomycotina</taxon>
        <taxon>Dothideomycetes</taxon>
        <taxon>Pleosporomycetidae</taxon>
        <taxon>Aulographales</taxon>
        <taxon>Rhizodiscinaceae</taxon>
        <taxon>Rhizodiscina</taxon>
    </lineage>
</organism>
<dbReference type="AlphaFoldDB" id="A0A9P4IP07"/>
<sequence>MCQVCTLKTIAKRDRWPKPLEPHLEDVEALVNTAHSEFTQLKNAETNERRPETGKKPNQAFGAKSYQESAGIDGVDANLDRLVISDASTAQIRNSLIDTTRGLLYVVSVLEQERVSWWNSPAKQNQRRSLMDTFNAEKQKQLQVVNQKTANMVIDMRAKIGVFAKYVLIVELHELEGEERKKQQTSEKTV</sequence>
<evidence type="ECO:0000256" key="1">
    <source>
        <dbReference type="SAM" id="MobiDB-lite"/>
    </source>
</evidence>
<comment type="caution">
    <text evidence="2">The sequence shown here is derived from an EMBL/GenBank/DDBJ whole genome shotgun (WGS) entry which is preliminary data.</text>
</comment>
<accession>A0A9P4IP07</accession>
<reference evidence="2" key="1">
    <citation type="journal article" date="2020" name="Stud. Mycol.">
        <title>101 Dothideomycetes genomes: a test case for predicting lifestyles and emergence of pathogens.</title>
        <authorList>
            <person name="Haridas S."/>
            <person name="Albert R."/>
            <person name="Binder M."/>
            <person name="Bloem J."/>
            <person name="Labutti K."/>
            <person name="Salamov A."/>
            <person name="Andreopoulos B."/>
            <person name="Baker S."/>
            <person name="Barry K."/>
            <person name="Bills G."/>
            <person name="Bluhm B."/>
            <person name="Cannon C."/>
            <person name="Castanera R."/>
            <person name="Culley D."/>
            <person name="Daum C."/>
            <person name="Ezra D."/>
            <person name="Gonzalez J."/>
            <person name="Henrissat B."/>
            <person name="Kuo A."/>
            <person name="Liang C."/>
            <person name="Lipzen A."/>
            <person name="Lutzoni F."/>
            <person name="Magnuson J."/>
            <person name="Mondo S."/>
            <person name="Nolan M."/>
            <person name="Ohm R."/>
            <person name="Pangilinan J."/>
            <person name="Park H.-J."/>
            <person name="Ramirez L."/>
            <person name="Alfaro M."/>
            <person name="Sun H."/>
            <person name="Tritt A."/>
            <person name="Yoshinaga Y."/>
            <person name="Zwiers L.-H."/>
            <person name="Turgeon B."/>
            <person name="Goodwin S."/>
            <person name="Spatafora J."/>
            <person name="Crous P."/>
            <person name="Grigoriev I."/>
        </authorList>
    </citation>
    <scope>NUCLEOTIDE SEQUENCE</scope>
    <source>
        <strain evidence="2">CBS 133067</strain>
    </source>
</reference>
<proteinExistence type="predicted"/>
<gene>
    <name evidence="2" type="ORF">NA57DRAFT_71201</name>
</gene>
<keyword evidence="3" id="KW-1185">Reference proteome</keyword>